<reference evidence="2" key="1">
    <citation type="journal article" date="2015" name="MBio">
        <title>Genome-Resolved Metagenomic Analysis Reveals Roles for Candidate Phyla and Other Microbial Community Members in Biogeochemical Transformations in Oil Reservoirs.</title>
        <authorList>
            <person name="Hu P."/>
            <person name="Tom L."/>
            <person name="Singh A."/>
            <person name="Thomas B.C."/>
            <person name="Baker B.J."/>
            <person name="Piceno Y.M."/>
            <person name="Andersen G.L."/>
            <person name="Banfield J.F."/>
        </authorList>
    </citation>
    <scope>NUCLEOTIDE SEQUENCE [LARGE SCALE GENOMIC DNA]</scope>
</reference>
<dbReference type="RefSeq" id="WP_283217924.1">
    <property type="nucleotide sequence ID" value="NZ_LGFD01000056.1"/>
</dbReference>
<organism evidence="1 2">
    <name type="scientific">Thermococcus sibiricus</name>
    <dbReference type="NCBI Taxonomy" id="172049"/>
    <lineage>
        <taxon>Archaea</taxon>
        <taxon>Methanobacteriati</taxon>
        <taxon>Methanobacteriota</taxon>
        <taxon>Thermococci</taxon>
        <taxon>Thermococcales</taxon>
        <taxon>Thermococcaceae</taxon>
        <taxon>Thermococcus</taxon>
    </lineage>
</organism>
<evidence type="ECO:0000313" key="1">
    <source>
        <dbReference type="EMBL" id="KUK16845.1"/>
    </source>
</evidence>
<sequence length="216" mass="24270">MSMFFKPSDAPKNAIELLEELTPLVGGLENSSIAGVITTDALAQNLIQYSSIANALNSEIPTYYLEPTNGFSTKLLSKFSEKSENILMGKVYTLGELLDALGMVHDDSFVFVSNFGVLEEIDKKGMLELRKIVDRKGIFLVLSHNALEINELNLISEFRRLFFVPELFEYLLVMRVSGYRGHYRLNLTVLKAPSEFVKNTGEHSIPIDSKVKMILE</sequence>
<dbReference type="PATRIC" id="fig|172049.5.peg.2079"/>
<dbReference type="EMBL" id="LGFD01000056">
    <property type="protein sequence ID" value="KUK16845.1"/>
    <property type="molecule type" value="Genomic_DNA"/>
</dbReference>
<gene>
    <name evidence="1" type="ORF">XD54_1865</name>
</gene>
<name>A0A101EKZ8_9EURY</name>
<comment type="caution">
    <text evidence="1">The sequence shown here is derived from an EMBL/GenBank/DDBJ whole genome shotgun (WGS) entry which is preliminary data.</text>
</comment>
<dbReference type="Proteomes" id="UP000053911">
    <property type="component" value="Unassembled WGS sequence"/>
</dbReference>
<protein>
    <submittedName>
        <fullName evidence="1">Uncharacterized protein</fullName>
    </submittedName>
</protein>
<dbReference type="AlphaFoldDB" id="A0A101EKZ8"/>
<accession>A0A101EKZ8</accession>
<proteinExistence type="predicted"/>
<evidence type="ECO:0000313" key="2">
    <source>
        <dbReference type="Proteomes" id="UP000053911"/>
    </source>
</evidence>